<feature type="compositionally biased region" description="Low complexity" evidence="1">
    <location>
        <begin position="107"/>
        <end position="116"/>
    </location>
</feature>
<protein>
    <recommendedName>
        <fullName evidence="2">DUF58 domain-containing protein</fullName>
    </recommendedName>
</protein>
<dbReference type="EMBL" id="AOID01000066">
    <property type="protein sequence ID" value="ELY62808.1"/>
    <property type="molecule type" value="Genomic_DNA"/>
</dbReference>
<dbReference type="InterPro" id="IPR002881">
    <property type="entry name" value="DUF58"/>
</dbReference>
<name>L9XQB5_9EURY</name>
<feature type="domain" description="DUF58" evidence="2">
    <location>
        <begin position="4"/>
        <end position="80"/>
    </location>
</feature>
<proteinExistence type="predicted"/>
<dbReference type="PANTHER" id="PTHR33608:SF6">
    <property type="entry name" value="BLL2464 PROTEIN"/>
    <property type="match status" value="1"/>
</dbReference>
<dbReference type="PANTHER" id="PTHR33608">
    <property type="entry name" value="BLL2464 PROTEIN"/>
    <property type="match status" value="1"/>
</dbReference>
<dbReference type="AlphaFoldDB" id="L9XQB5"/>
<dbReference type="Proteomes" id="UP000011632">
    <property type="component" value="Unassembled WGS sequence"/>
</dbReference>
<reference evidence="3 4" key="1">
    <citation type="journal article" date="2014" name="PLoS Genet.">
        <title>Phylogenetically driven sequencing of extremely halophilic archaea reveals strategies for static and dynamic osmo-response.</title>
        <authorList>
            <person name="Becker E.A."/>
            <person name="Seitzer P.M."/>
            <person name="Tritt A."/>
            <person name="Larsen D."/>
            <person name="Krusor M."/>
            <person name="Yao A.I."/>
            <person name="Wu D."/>
            <person name="Madern D."/>
            <person name="Eisen J.A."/>
            <person name="Darling A.E."/>
            <person name="Facciotti M.T."/>
        </authorList>
    </citation>
    <scope>NUCLEOTIDE SEQUENCE [LARGE SCALE GENOMIC DNA]</scope>
    <source>
        <strain evidence="3 4">JCM 10478</strain>
    </source>
</reference>
<comment type="caution">
    <text evidence="3">The sequence shown here is derived from an EMBL/GenBank/DDBJ whole genome shotgun (WGS) entry which is preliminary data.</text>
</comment>
<evidence type="ECO:0000259" key="2">
    <source>
        <dbReference type="Pfam" id="PF01882"/>
    </source>
</evidence>
<sequence>MGTEIDWKATARHATPYVREYEAETDRRTLLVVDHRAALATGPRANTKLEMLRGVAVAIAGAARRLNDPLGLITVGDDGITNHLELASPAVNYGSVRRRLLALEPTAATDASPTTAVSGRTDSEAADNPSDSRSLSTTSNAGASHAPFLQRHTTPSDIQRVLSDLEGADDAFTRTLRPFYADRQVYRERIAEAPLYEAIQRGVTSAQGSLWTVICTDDSQPAELRETVALANRGGNEVMVLLAPSVLYEPGGLADIEQAYDRYVAFEEFRRELARMDGVTALEVGPADRLSAVLEAGRSRGGRA</sequence>
<gene>
    <name evidence="3" type="ORF">C489_21066</name>
</gene>
<organism evidence="3 4">
    <name type="scientific">Natrinema versiforme JCM 10478</name>
    <dbReference type="NCBI Taxonomy" id="1227496"/>
    <lineage>
        <taxon>Archaea</taxon>
        <taxon>Methanobacteriati</taxon>
        <taxon>Methanobacteriota</taxon>
        <taxon>Stenosarchaea group</taxon>
        <taxon>Halobacteria</taxon>
        <taxon>Halobacteriales</taxon>
        <taxon>Natrialbaceae</taxon>
        <taxon>Natrinema</taxon>
    </lineage>
</organism>
<dbReference type="Pfam" id="PF01882">
    <property type="entry name" value="DUF58"/>
    <property type="match status" value="1"/>
</dbReference>
<keyword evidence="4" id="KW-1185">Reference proteome</keyword>
<accession>L9XQB5</accession>
<dbReference type="PATRIC" id="fig|1227496.3.peg.4210"/>
<evidence type="ECO:0000313" key="4">
    <source>
        <dbReference type="Proteomes" id="UP000011632"/>
    </source>
</evidence>
<evidence type="ECO:0000313" key="3">
    <source>
        <dbReference type="EMBL" id="ELY62808.1"/>
    </source>
</evidence>
<evidence type="ECO:0000256" key="1">
    <source>
        <dbReference type="SAM" id="MobiDB-lite"/>
    </source>
</evidence>
<feature type="region of interest" description="Disordered" evidence="1">
    <location>
        <begin position="107"/>
        <end position="155"/>
    </location>
</feature>
<dbReference type="STRING" id="1227496.C489_21066"/>
<feature type="compositionally biased region" description="Polar residues" evidence="1">
    <location>
        <begin position="129"/>
        <end position="142"/>
    </location>
</feature>